<dbReference type="EMBL" id="FQ790340">
    <property type="protein sequence ID" value="CCD52091.1"/>
    <property type="molecule type" value="Genomic_DNA"/>
</dbReference>
<name>G2YKE3_BOTF4</name>
<evidence type="ECO:0000259" key="3">
    <source>
        <dbReference type="PROSITE" id="PS50035"/>
    </source>
</evidence>
<dbReference type="GO" id="GO:0003824">
    <property type="term" value="F:catalytic activity"/>
    <property type="evidence" value="ECO:0007669"/>
    <property type="project" value="InterPro"/>
</dbReference>
<evidence type="ECO:0000256" key="1">
    <source>
        <dbReference type="SAM" id="MobiDB-lite"/>
    </source>
</evidence>
<dbReference type="HOGENOM" id="CLU_008053_1_0_1"/>
<dbReference type="CDD" id="cd00138">
    <property type="entry name" value="PLDc_SF"/>
    <property type="match status" value="2"/>
</dbReference>
<evidence type="ECO:0000313" key="4">
    <source>
        <dbReference type="EMBL" id="CCD52091.1"/>
    </source>
</evidence>
<dbReference type="InterPro" id="IPR001736">
    <property type="entry name" value="PLipase_D/transphosphatidylase"/>
</dbReference>
<dbReference type="PANTHER" id="PTHR21248:SF22">
    <property type="entry name" value="PHOSPHOLIPASE D"/>
    <property type="match status" value="1"/>
</dbReference>
<dbReference type="Gene3D" id="3.30.870.10">
    <property type="entry name" value="Endonuclease Chain A"/>
    <property type="match status" value="1"/>
</dbReference>
<feature type="domain" description="PLD phosphodiesterase" evidence="3">
    <location>
        <begin position="283"/>
        <end position="310"/>
    </location>
</feature>
<keyword evidence="2" id="KW-0472">Membrane</keyword>
<dbReference type="InParanoid" id="G2YKE3"/>
<dbReference type="eggNOG" id="ENOG502QUKR">
    <property type="taxonomic scope" value="Eukaryota"/>
</dbReference>
<dbReference type="PANTHER" id="PTHR21248">
    <property type="entry name" value="CARDIOLIPIN SYNTHASE"/>
    <property type="match status" value="1"/>
</dbReference>
<feature type="transmembrane region" description="Helical" evidence="2">
    <location>
        <begin position="6"/>
        <end position="28"/>
    </location>
</feature>
<proteinExistence type="predicted"/>
<sequence>MTFYQTLEAIVTLFIQLFVIFPYSALTIRRQRELIPKNKQSIEDTAHSEKKDSERKPGAMISDKVHKLCTSQETVSSLLAKDPTMAPGDAWKQLYGGHAAGEKESKNEARRHRDTITPEDLQRALECGNWGPTQPSELFLKMYHDALCTLDNSVSNCMVSPPLMGSSGVMPLSVISVVPDIMRHMSNLIVRAEKEVILATNYWQNSVASKYITNAMRELSRRAGERGERIVFKLQYDRGSPKQLLDNHYFVPEKEYLGKAVALPAAEDIPNIDLQVMNYHRPMLGTFHCKYMVVDRKFAVLQSNNIQDNDNMEMMTHLEGPIVDSLYDMALISWHKKFEPPLPSHNSPAVQGGLRSFENKGHNEIFDQNGAIRGHSAVLHPERMQTQSAYSYEPRASNQPGYVRPESTVDGNVATGPSTNESVTHPIGNSNSTEDLRNGVRQIQLDGDQNTHHEFEGKDLKTTEMMAENARAIATTGDAEHIVHTKNSEKKEPVLPENGTLAQHGVNGPDMETQEFLSNGIQVIPQSQIEHPSSSMNLLPEHTTDDPHYDEDIAGEVARVQTAVSPKNGETRVEAVTRHLNHTKNPGFKGNAPDCAPQEEMTPYIPHPVHEPFPIAMVCREPYGSPNHSSVYNPQNEVWLSALRNATKNVFIQSPTLNAEPLVPEIINACERGIDVYCYICLGYNDTVSNQ</sequence>
<dbReference type="AlphaFoldDB" id="G2YKE3"/>
<protein>
    <recommendedName>
        <fullName evidence="3">PLD phosphodiesterase domain-containing protein</fullName>
    </recommendedName>
</protein>
<feature type="region of interest" description="Disordered" evidence="1">
    <location>
        <begin position="392"/>
        <end position="435"/>
    </location>
</feature>
<evidence type="ECO:0000256" key="2">
    <source>
        <dbReference type="SAM" id="Phobius"/>
    </source>
</evidence>
<dbReference type="SUPFAM" id="SSF56024">
    <property type="entry name" value="Phospholipase D/nuclease"/>
    <property type="match status" value="2"/>
</dbReference>
<dbReference type="PROSITE" id="PS50035">
    <property type="entry name" value="PLD"/>
    <property type="match status" value="1"/>
</dbReference>
<dbReference type="Proteomes" id="UP000008177">
    <property type="component" value="Unplaced contigs"/>
</dbReference>
<keyword evidence="2" id="KW-0812">Transmembrane</keyword>
<gene>
    <name evidence="4" type="ORF">BofuT4_P082500.1</name>
</gene>
<organism evidence="4 5">
    <name type="scientific">Botryotinia fuckeliana (strain T4)</name>
    <name type="common">Noble rot fungus</name>
    <name type="synonym">Botrytis cinerea</name>
    <dbReference type="NCBI Taxonomy" id="999810"/>
    <lineage>
        <taxon>Eukaryota</taxon>
        <taxon>Fungi</taxon>
        <taxon>Dikarya</taxon>
        <taxon>Ascomycota</taxon>
        <taxon>Pezizomycotina</taxon>
        <taxon>Leotiomycetes</taxon>
        <taxon>Helotiales</taxon>
        <taxon>Sclerotiniaceae</taxon>
        <taxon>Botrytis</taxon>
    </lineage>
</organism>
<dbReference type="STRING" id="999810.G2YKE3"/>
<keyword evidence="2" id="KW-1133">Transmembrane helix</keyword>
<reference evidence="5" key="1">
    <citation type="journal article" date="2011" name="PLoS Genet.">
        <title>Genomic analysis of the necrotrophic fungal pathogens Sclerotinia sclerotiorum and Botrytis cinerea.</title>
        <authorList>
            <person name="Amselem J."/>
            <person name="Cuomo C.A."/>
            <person name="van Kan J.A."/>
            <person name="Viaud M."/>
            <person name="Benito E.P."/>
            <person name="Couloux A."/>
            <person name="Coutinho P.M."/>
            <person name="de Vries R.P."/>
            <person name="Dyer P.S."/>
            <person name="Fillinger S."/>
            <person name="Fournier E."/>
            <person name="Gout L."/>
            <person name="Hahn M."/>
            <person name="Kohn L."/>
            <person name="Lapalu N."/>
            <person name="Plummer K.M."/>
            <person name="Pradier J.M."/>
            <person name="Quevillon E."/>
            <person name="Sharon A."/>
            <person name="Simon A."/>
            <person name="ten Have A."/>
            <person name="Tudzynski B."/>
            <person name="Tudzynski P."/>
            <person name="Wincker P."/>
            <person name="Andrew M."/>
            <person name="Anthouard V."/>
            <person name="Beever R.E."/>
            <person name="Beffa R."/>
            <person name="Benoit I."/>
            <person name="Bouzid O."/>
            <person name="Brault B."/>
            <person name="Chen Z."/>
            <person name="Choquer M."/>
            <person name="Collemare J."/>
            <person name="Cotton P."/>
            <person name="Danchin E.G."/>
            <person name="Da Silva C."/>
            <person name="Gautier A."/>
            <person name="Giraud C."/>
            <person name="Giraud T."/>
            <person name="Gonzalez C."/>
            <person name="Grossetete S."/>
            <person name="Guldener U."/>
            <person name="Henrissat B."/>
            <person name="Howlett B.J."/>
            <person name="Kodira C."/>
            <person name="Kretschmer M."/>
            <person name="Lappartient A."/>
            <person name="Leroch M."/>
            <person name="Levis C."/>
            <person name="Mauceli E."/>
            <person name="Neuveglise C."/>
            <person name="Oeser B."/>
            <person name="Pearson M."/>
            <person name="Poulain J."/>
            <person name="Poussereau N."/>
            <person name="Quesneville H."/>
            <person name="Rascle C."/>
            <person name="Schumacher J."/>
            <person name="Segurens B."/>
            <person name="Sexton A."/>
            <person name="Silva E."/>
            <person name="Sirven C."/>
            <person name="Soanes D.M."/>
            <person name="Talbot N.J."/>
            <person name="Templeton M."/>
            <person name="Yandava C."/>
            <person name="Yarden O."/>
            <person name="Zeng Q."/>
            <person name="Rollins J.A."/>
            <person name="Lebrun M.H."/>
            <person name="Dickman M."/>
        </authorList>
    </citation>
    <scope>NUCLEOTIDE SEQUENCE [LARGE SCALE GENOMIC DNA]</scope>
    <source>
        <strain evidence="5">T4</strain>
    </source>
</reference>
<evidence type="ECO:0000313" key="5">
    <source>
        <dbReference type="Proteomes" id="UP000008177"/>
    </source>
</evidence>
<feature type="compositionally biased region" description="Polar residues" evidence="1">
    <location>
        <begin position="415"/>
        <end position="433"/>
    </location>
</feature>
<dbReference type="OrthoDB" id="9997422at2759"/>
<accession>G2YKE3</accession>